<keyword evidence="3" id="KW-1185">Reference proteome</keyword>
<keyword evidence="1" id="KW-0812">Transmembrane</keyword>
<name>A0A1X6WNE0_9ENTE</name>
<keyword evidence="1" id="KW-0472">Membrane</keyword>
<feature type="transmembrane region" description="Helical" evidence="1">
    <location>
        <begin position="20"/>
        <end position="48"/>
    </location>
</feature>
<evidence type="ECO:0000256" key="1">
    <source>
        <dbReference type="SAM" id="Phobius"/>
    </source>
</evidence>
<keyword evidence="1" id="KW-1133">Transmembrane helix</keyword>
<evidence type="ECO:0000313" key="3">
    <source>
        <dbReference type="Proteomes" id="UP000195918"/>
    </source>
</evidence>
<feature type="transmembrane region" description="Helical" evidence="1">
    <location>
        <begin position="68"/>
        <end position="92"/>
    </location>
</feature>
<dbReference type="AlphaFoldDB" id="A0A1X6WNE0"/>
<feature type="transmembrane region" description="Helical" evidence="1">
    <location>
        <begin position="174"/>
        <end position="193"/>
    </location>
</feature>
<feature type="transmembrane region" description="Helical" evidence="1">
    <location>
        <begin position="130"/>
        <end position="154"/>
    </location>
</feature>
<gene>
    <name evidence="2" type="ORF">FM121_06790</name>
</gene>
<proteinExistence type="predicted"/>
<dbReference type="EMBL" id="FWFD01000009">
    <property type="protein sequence ID" value="SLM85789.1"/>
    <property type="molecule type" value="Genomic_DNA"/>
</dbReference>
<accession>A0A1X6WNE0</accession>
<dbReference type="Proteomes" id="UP000195918">
    <property type="component" value="Unassembled WGS sequence"/>
</dbReference>
<protein>
    <recommendedName>
        <fullName evidence="4">ABC3 transporter permease protein domain-containing protein</fullName>
    </recommendedName>
</protein>
<evidence type="ECO:0000313" key="2">
    <source>
        <dbReference type="EMBL" id="SLM85789.1"/>
    </source>
</evidence>
<evidence type="ECO:0008006" key="4">
    <source>
        <dbReference type="Google" id="ProtNLM"/>
    </source>
</evidence>
<sequence length="198" mass="22688">MVVYYAFQDAIKEVIRSKGIILTTIGNLFLSGFTFFMLHLALFFSFIRQGMLWEAEHNIEEAQFNTPYLLPIAIFAYSAVIITGILFIMSLLNMKKNIKLFSLTQKEEHHTMLLLGQTPRMIQLYIAFQLLIFSLFILSIGSIIGFSAFNYAILHTAQSGLFEETILSYQLNRLVPIVLPILGIIYLFLTSFITKKPE</sequence>
<reference evidence="3" key="1">
    <citation type="submission" date="2017-02" db="EMBL/GenBank/DDBJ databases">
        <authorList>
            <person name="Dridi B."/>
        </authorList>
    </citation>
    <scope>NUCLEOTIDE SEQUENCE [LARGE SCALE GENOMIC DNA]</scope>
    <source>
        <strain evidence="3">bH819</strain>
    </source>
</reference>
<dbReference type="RefSeq" id="WP_086951424.1">
    <property type="nucleotide sequence ID" value="NZ_FWFD01000009.1"/>
</dbReference>
<organism evidence="2 3">
    <name type="scientific">Vagococcus fluvialis bH819</name>
    <dbReference type="NCBI Taxonomy" id="1255619"/>
    <lineage>
        <taxon>Bacteria</taxon>
        <taxon>Bacillati</taxon>
        <taxon>Bacillota</taxon>
        <taxon>Bacilli</taxon>
        <taxon>Lactobacillales</taxon>
        <taxon>Enterococcaceae</taxon>
        <taxon>Vagococcus</taxon>
    </lineage>
</organism>